<organism evidence="2 3">
    <name type="scientific">Actinomyces johnsonii F0510</name>
    <dbReference type="NCBI Taxonomy" id="1227262"/>
    <lineage>
        <taxon>Bacteria</taxon>
        <taxon>Bacillati</taxon>
        <taxon>Actinomycetota</taxon>
        <taxon>Actinomycetes</taxon>
        <taxon>Actinomycetales</taxon>
        <taxon>Actinomycetaceae</taxon>
        <taxon>Actinomyces</taxon>
    </lineage>
</organism>
<dbReference type="Proteomes" id="UP000016498">
    <property type="component" value="Unassembled WGS sequence"/>
</dbReference>
<dbReference type="HOGENOM" id="CLU_1387720_0_0_11"/>
<evidence type="ECO:0000313" key="2">
    <source>
        <dbReference type="EMBL" id="ERH15616.1"/>
    </source>
</evidence>
<dbReference type="Pfam" id="PF02643">
    <property type="entry name" value="DUF192"/>
    <property type="match status" value="1"/>
</dbReference>
<accession>U1PYY9</accession>
<name>U1PYY9_9ACTO</name>
<feature type="region of interest" description="Disordered" evidence="1">
    <location>
        <begin position="176"/>
        <end position="196"/>
    </location>
</feature>
<evidence type="ECO:0000313" key="3">
    <source>
        <dbReference type="Proteomes" id="UP000016498"/>
    </source>
</evidence>
<dbReference type="PATRIC" id="fig|1227262.3.peg.2521"/>
<dbReference type="EMBL" id="AWSD01000383">
    <property type="protein sequence ID" value="ERH15616.1"/>
    <property type="molecule type" value="Genomic_DNA"/>
</dbReference>
<comment type="caution">
    <text evidence="2">The sequence shown here is derived from an EMBL/GenBank/DDBJ whole genome shotgun (WGS) entry which is preliminary data.</text>
</comment>
<dbReference type="AlphaFoldDB" id="U1PYY9"/>
<gene>
    <name evidence="2" type="ORF">HMPREF1549_03110</name>
</gene>
<dbReference type="InterPro" id="IPR038695">
    <property type="entry name" value="Saro_0823-like_sf"/>
</dbReference>
<sequence length="196" mass="21573">MPRDCAREDFTVKAWYWTRQNWTVGRIPPHDDGASAPDITQVTPSTILSVSMTTPTWSIIPARDLPRLAVDGRDTGLPLWTARTRRERNIGLLGTDSIDGALWITRCNWVHCFRMRHTIDVVYVGRRGKVVAVTTMPPNRMGMPRLLATAIVEMPQGEASRLGIHKGCTLASVSVDAATPPDTDSMGGRKVSASAH</sequence>
<proteinExistence type="predicted"/>
<dbReference type="Gene3D" id="2.60.120.1140">
    <property type="entry name" value="Protein of unknown function DUF192"/>
    <property type="match status" value="1"/>
</dbReference>
<evidence type="ECO:0000256" key="1">
    <source>
        <dbReference type="SAM" id="MobiDB-lite"/>
    </source>
</evidence>
<protein>
    <submittedName>
        <fullName evidence="2">Putative ACR</fullName>
    </submittedName>
</protein>
<reference evidence="2 3" key="1">
    <citation type="submission" date="2013-06" db="EMBL/GenBank/DDBJ databases">
        <authorList>
            <person name="Weinstock G."/>
            <person name="Sodergren E."/>
            <person name="Lobos E.A."/>
            <person name="Fulton L."/>
            <person name="Fulton R."/>
            <person name="Courtney L."/>
            <person name="Fronick C."/>
            <person name="O'Laughlin M."/>
            <person name="Godfrey J."/>
            <person name="Wilson R.M."/>
            <person name="Miner T."/>
            <person name="Farmer C."/>
            <person name="Delehaunty K."/>
            <person name="Cordes M."/>
            <person name="Minx P."/>
            <person name="Tomlinson C."/>
            <person name="Chen J."/>
            <person name="Wollam A."/>
            <person name="Pepin K.H."/>
            <person name="Bhonagiri V."/>
            <person name="Zhang X."/>
            <person name="Warren W."/>
            <person name="Mitreva M."/>
            <person name="Mardis E.R."/>
            <person name="Wilson R.K."/>
        </authorList>
    </citation>
    <scope>NUCLEOTIDE SEQUENCE [LARGE SCALE GENOMIC DNA]</scope>
    <source>
        <strain evidence="2 3">F0510</strain>
    </source>
</reference>
<dbReference type="InterPro" id="IPR003795">
    <property type="entry name" value="DUF192"/>
</dbReference>